<reference evidence="7" key="1">
    <citation type="submission" date="2016-06" db="UniProtKB">
        <authorList>
            <consortium name="WormBaseParasite"/>
        </authorList>
    </citation>
    <scope>IDENTIFICATION</scope>
</reference>
<evidence type="ECO:0000256" key="2">
    <source>
        <dbReference type="ARBA" id="ARBA00022448"/>
    </source>
</evidence>
<dbReference type="PANTHER" id="PTHR23316">
    <property type="entry name" value="IMPORTIN ALPHA"/>
    <property type="match status" value="1"/>
</dbReference>
<evidence type="ECO:0000256" key="1">
    <source>
        <dbReference type="ARBA" id="ARBA00010394"/>
    </source>
</evidence>
<evidence type="ECO:0000313" key="6">
    <source>
        <dbReference type="Proteomes" id="UP000267606"/>
    </source>
</evidence>
<feature type="compositionally biased region" description="Basic residues" evidence="4">
    <location>
        <begin position="1"/>
        <end position="17"/>
    </location>
</feature>
<dbReference type="STRING" id="387005.A0A183GYK5"/>
<organism evidence="7">
    <name type="scientific">Onchocerca flexuosa</name>
    <dbReference type="NCBI Taxonomy" id="387005"/>
    <lineage>
        <taxon>Eukaryota</taxon>
        <taxon>Metazoa</taxon>
        <taxon>Ecdysozoa</taxon>
        <taxon>Nematoda</taxon>
        <taxon>Chromadorea</taxon>
        <taxon>Rhabditida</taxon>
        <taxon>Spirurina</taxon>
        <taxon>Spiruromorpha</taxon>
        <taxon>Filarioidea</taxon>
        <taxon>Onchocercidae</taxon>
        <taxon>Onchocerca</taxon>
    </lineage>
</organism>
<feature type="compositionally biased region" description="Basic and acidic residues" evidence="4">
    <location>
        <begin position="18"/>
        <end position="34"/>
    </location>
</feature>
<protein>
    <submittedName>
        <fullName evidence="7">Armadillo repeat-containing protein 2</fullName>
    </submittedName>
</protein>
<dbReference type="Gene3D" id="1.25.10.10">
    <property type="entry name" value="Leucine-rich Repeat Variant"/>
    <property type="match status" value="1"/>
</dbReference>
<dbReference type="InterPro" id="IPR011989">
    <property type="entry name" value="ARM-like"/>
</dbReference>
<keyword evidence="2" id="KW-0813">Transport</keyword>
<sequence>MGKKKKRIRKGKRKQHAKQRDQAVFDNSSDRNEGSDSETQSDDESSHHHCLARTVNCFTCLKPKQSSRSVLSIVPSHFSFPTLSISCNKPSVGEIMDILRRPKPTMKDFQNSLQLLNILVDNYEPPIDEIRYGGLDIILIEGMQFKNVFIQYYAIHALSVIAKFMTEEQLKSLISQGLKQGITAVLERDVFLIVQEGIEACSNIVVKSSALRDYIVACDSLRITQLLVLKRYREMSLEFLRSAAFFLRNLCYRKPIPEFILESVASSARFFLLHEVSFLLFCKIIIVIQDKEIRSVVMDVVFEVVSNEDFIINFENSYLEIILQFFNSAIEDEAKAAFSIVGYFVKQHSNNTNTLLRMGLIKKIMPLLARHSAPEFDFEACSILQNLLSRKKYAKYVEFMVNSGLVLWLLKHLDEVSYTVFKCSERNVSIWMKLVILYSNVLNEMLVTGRVKDTSDFKSEACVTLRLLSEVWKSRQVMKVANSQHIRIMCNILKSSNDEHIACSVALIYSLLKACSDLQAHLQLQQAKTLLKESNARKYIEEFIERTKQNILINHLACEMRTLYLNVERDSDEECYAKIEELCIQNSESSAAELGAIAEDDNSQTKTSHSND</sequence>
<reference evidence="5 6" key="2">
    <citation type="submission" date="2018-11" db="EMBL/GenBank/DDBJ databases">
        <authorList>
            <consortium name="Pathogen Informatics"/>
        </authorList>
    </citation>
    <scope>NUCLEOTIDE SEQUENCE [LARGE SCALE GENOMIC DNA]</scope>
</reference>
<keyword evidence="6" id="KW-1185">Reference proteome</keyword>
<keyword evidence="3" id="KW-0653">Protein transport</keyword>
<name>A0A183GYK5_9BILA</name>
<dbReference type="GO" id="GO:0015031">
    <property type="term" value="P:protein transport"/>
    <property type="evidence" value="ECO:0007669"/>
    <property type="project" value="UniProtKB-KW"/>
</dbReference>
<accession>A0A183GYK5</accession>
<dbReference type="WBParaSite" id="OFLC_0000031401-mRNA-1">
    <property type="protein sequence ID" value="OFLC_0000031401-mRNA-1"/>
    <property type="gene ID" value="OFLC_0000031401"/>
</dbReference>
<evidence type="ECO:0000256" key="3">
    <source>
        <dbReference type="ARBA" id="ARBA00022927"/>
    </source>
</evidence>
<comment type="similarity">
    <text evidence="1">Belongs to the importin alpha family.</text>
</comment>
<dbReference type="EMBL" id="UZAJ01000092">
    <property type="protein sequence ID" value="VDO25352.1"/>
    <property type="molecule type" value="Genomic_DNA"/>
</dbReference>
<feature type="region of interest" description="Disordered" evidence="4">
    <location>
        <begin position="1"/>
        <end position="46"/>
    </location>
</feature>
<dbReference type="AlphaFoldDB" id="A0A183GYK5"/>
<evidence type="ECO:0000313" key="5">
    <source>
        <dbReference type="EMBL" id="VDO25352.1"/>
    </source>
</evidence>
<proteinExistence type="inferred from homology"/>
<evidence type="ECO:0000256" key="4">
    <source>
        <dbReference type="SAM" id="MobiDB-lite"/>
    </source>
</evidence>
<gene>
    <name evidence="5" type="ORF">OFLC_LOCUS315</name>
</gene>
<dbReference type="Proteomes" id="UP000267606">
    <property type="component" value="Unassembled WGS sequence"/>
</dbReference>
<dbReference type="SUPFAM" id="SSF48371">
    <property type="entry name" value="ARM repeat"/>
    <property type="match status" value="1"/>
</dbReference>
<dbReference type="InterPro" id="IPR016024">
    <property type="entry name" value="ARM-type_fold"/>
</dbReference>
<evidence type="ECO:0000313" key="7">
    <source>
        <dbReference type="WBParaSite" id="OFLC_0000031401-mRNA-1"/>
    </source>
</evidence>